<dbReference type="InterPro" id="IPR016161">
    <property type="entry name" value="Ald_DH/histidinol_DH"/>
</dbReference>
<dbReference type="PANTHER" id="PTHR43570">
    <property type="entry name" value="ALDEHYDE DEHYDROGENASE"/>
    <property type="match status" value="1"/>
</dbReference>
<evidence type="ECO:0000313" key="5">
    <source>
        <dbReference type="Proteomes" id="UP001500603"/>
    </source>
</evidence>
<reference evidence="5" key="1">
    <citation type="journal article" date="2019" name="Int. J. Syst. Evol. Microbiol.">
        <title>The Global Catalogue of Microorganisms (GCM) 10K type strain sequencing project: providing services to taxonomists for standard genome sequencing and annotation.</title>
        <authorList>
            <consortium name="The Broad Institute Genomics Platform"/>
            <consortium name="The Broad Institute Genome Sequencing Center for Infectious Disease"/>
            <person name="Wu L."/>
            <person name="Ma J."/>
        </authorList>
    </citation>
    <scope>NUCLEOTIDE SEQUENCE [LARGE SCALE GENOMIC DNA]</scope>
    <source>
        <strain evidence="5">JCM 18298</strain>
    </source>
</reference>
<organism evidence="4 5">
    <name type="scientific">Nocardia callitridis</name>
    <dbReference type="NCBI Taxonomy" id="648753"/>
    <lineage>
        <taxon>Bacteria</taxon>
        <taxon>Bacillati</taxon>
        <taxon>Actinomycetota</taxon>
        <taxon>Actinomycetes</taxon>
        <taxon>Mycobacteriales</taxon>
        <taxon>Nocardiaceae</taxon>
        <taxon>Nocardia</taxon>
    </lineage>
</organism>
<proteinExistence type="inferred from homology"/>
<dbReference type="InterPro" id="IPR016162">
    <property type="entry name" value="Ald_DH_N"/>
</dbReference>
<evidence type="ECO:0000313" key="4">
    <source>
        <dbReference type="EMBL" id="GAA5054499.1"/>
    </source>
</evidence>
<evidence type="ECO:0000256" key="1">
    <source>
        <dbReference type="ARBA" id="ARBA00009986"/>
    </source>
</evidence>
<evidence type="ECO:0000259" key="3">
    <source>
        <dbReference type="Pfam" id="PF00171"/>
    </source>
</evidence>
<dbReference type="InterPro" id="IPR015590">
    <property type="entry name" value="Aldehyde_DH_dom"/>
</dbReference>
<dbReference type="SUPFAM" id="SSF53720">
    <property type="entry name" value="ALDH-like"/>
    <property type="match status" value="1"/>
</dbReference>
<evidence type="ECO:0000256" key="2">
    <source>
        <dbReference type="ARBA" id="ARBA00023002"/>
    </source>
</evidence>
<protein>
    <recommendedName>
        <fullName evidence="3">Aldehyde dehydrogenase domain-containing protein</fullName>
    </recommendedName>
</protein>
<comment type="similarity">
    <text evidence="1">Belongs to the aldehyde dehydrogenase family.</text>
</comment>
<dbReference type="Pfam" id="PF00171">
    <property type="entry name" value="Aldedh"/>
    <property type="match status" value="1"/>
</dbReference>
<comment type="caution">
    <text evidence="4">The sequence shown here is derived from an EMBL/GenBank/DDBJ whole genome shotgun (WGS) entry which is preliminary data.</text>
</comment>
<dbReference type="PANTHER" id="PTHR43570:SF16">
    <property type="entry name" value="ALDEHYDE DEHYDROGENASE TYPE III, ISOFORM Q"/>
    <property type="match status" value="1"/>
</dbReference>
<keyword evidence="2" id="KW-0560">Oxidoreductase</keyword>
<dbReference type="Gene3D" id="3.40.309.10">
    <property type="entry name" value="Aldehyde Dehydrogenase, Chain A, domain 2"/>
    <property type="match status" value="1"/>
</dbReference>
<keyword evidence="5" id="KW-1185">Reference proteome</keyword>
<dbReference type="EMBL" id="BAABJM010000002">
    <property type="protein sequence ID" value="GAA5054499.1"/>
    <property type="molecule type" value="Genomic_DNA"/>
</dbReference>
<name>A0ABP9KEA7_9NOCA</name>
<dbReference type="InterPro" id="IPR012394">
    <property type="entry name" value="Aldehyde_DH_NAD(P)"/>
</dbReference>
<feature type="domain" description="Aldehyde dehydrogenase" evidence="3">
    <location>
        <begin position="2"/>
        <end position="111"/>
    </location>
</feature>
<gene>
    <name evidence="4" type="ORF">GCM10023318_29530</name>
</gene>
<dbReference type="Gene3D" id="3.40.605.10">
    <property type="entry name" value="Aldehyde Dehydrogenase, Chain A, domain 1"/>
    <property type="match status" value="1"/>
</dbReference>
<dbReference type="Proteomes" id="UP001500603">
    <property type="component" value="Unassembled WGS sequence"/>
</dbReference>
<accession>A0ABP9KEA7</accession>
<sequence>MTVIVDPPLDGVLLTEEIFAPLLPVITVDSLDAAISHIRRGPKPLAVYLFSSRRETQRRVLSEISNGSTVINHLMYQVIVPQLPFGGVGNSGMGTYHGKWGFETFSHRKSVVHKSIRPDPDMLYPPYTAFKEWLLRRVF</sequence>
<dbReference type="InterPro" id="IPR016163">
    <property type="entry name" value="Ald_DH_C"/>
</dbReference>